<evidence type="ECO:0000313" key="1">
    <source>
        <dbReference type="EMBL" id="GFU45581.1"/>
    </source>
</evidence>
<keyword evidence="2" id="KW-1185">Reference proteome</keyword>
<comment type="caution">
    <text evidence="1">The sequence shown here is derived from an EMBL/GenBank/DDBJ whole genome shotgun (WGS) entry which is preliminary data.</text>
</comment>
<organism evidence="1 2">
    <name type="scientific">Nephila pilipes</name>
    <name type="common">Giant wood spider</name>
    <name type="synonym">Nephila maculata</name>
    <dbReference type="NCBI Taxonomy" id="299642"/>
    <lineage>
        <taxon>Eukaryota</taxon>
        <taxon>Metazoa</taxon>
        <taxon>Ecdysozoa</taxon>
        <taxon>Arthropoda</taxon>
        <taxon>Chelicerata</taxon>
        <taxon>Arachnida</taxon>
        <taxon>Araneae</taxon>
        <taxon>Araneomorphae</taxon>
        <taxon>Entelegynae</taxon>
        <taxon>Araneoidea</taxon>
        <taxon>Nephilidae</taxon>
        <taxon>Nephila</taxon>
    </lineage>
</organism>
<proteinExistence type="predicted"/>
<reference evidence="1" key="1">
    <citation type="submission" date="2020-08" db="EMBL/GenBank/DDBJ databases">
        <title>Multicomponent nature underlies the extraordinary mechanical properties of spider dragline silk.</title>
        <authorList>
            <person name="Kono N."/>
            <person name="Nakamura H."/>
            <person name="Mori M."/>
            <person name="Yoshida Y."/>
            <person name="Ohtoshi R."/>
            <person name="Malay A.D."/>
            <person name="Moran D.A.P."/>
            <person name="Tomita M."/>
            <person name="Numata K."/>
            <person name="Arakawa K."/>
        </authorList>
    </citation>
    <scope>NUCLEOTIDE SEQUENCE</scope>
</reference>
<name>A0A8X6UPR3_NEPPI</name>
<accession>A0A8X6UPR3</accession>
<gene>
    <name evidence="1" type="ORF">NPIL_368151</name>
</gene>
<protein>
    <submittedName>
        <fullName evidence="1">Uncharacterized protein</fullName>
    </submittedName>
</protein>
<dbReference type="EMBL" id="BMAW01132850">
    <property type="protein sequence ID" value="GFU45581.1"/>
    <property type="molecule type" value="Genomic_DNA"/>
</dbReference>
<sequence length="139" mass="15330">MAAGNRGSRLDGSGWEKKEAKKVKLGAVNLVGELELDLDATGASIIIGRRRVKLLDAKIVVYYEPDRGEGSGFDTGYMIESSLENKKGNSEPYQAVVGGSGKEVFWSKLYRLLDQTRFGLGFSPKSICILLSVKCWYQF</sequence>
<dbReference type="Proteomes" id="UP000887013">
    <property type="component" value="Unassembled WGS sequence"/>
</dbReference>
<evidence type="ECO:0000313" key="2">
    <source>
        <dbReference type="Proteomes" id="UP000887013"/>
    </source>
</evidence>
<dbReference type="AlphaFoldDB" id="A0A8X6UPR3"/>